<dbReference type="EMBL" id="BMAV01004485">
    <property type="protein sequence ID" value="GFY44938.1"/>
    <property type="molecule type" value="Genomic_DNA"/>
</dbReference>
<comment type="caution">
    <text evidence="1">The sequence shown here is derived from an EMBL/GenBank/DDBJ whole genome shotgun (WGS) entry which is preliminary data.</text>
</comment>
<accession>A0A8X6X0X2</accession>
<gene>
    <name evidence="1" type="ORF">TNIN_488311</name>
</gene>
<dbReference type="AlphaFoldDB" id="A0A8X6X0X2"/>
<sequence length="30" mass="3486">MVDSVSFNHLDHLLQAYKILRNLVDDVDKS</sequence>
<reference evidence="1" key="1">
    <citation type="submission" date="2020-08" db="EMBL/GenBank/DDBJ databases">
        <title>Multicomponent nature underlies the extraordinary mechanical properties of spider dragline silk.</title>
        <authorList>
            <person name="Kono N."/>
            <person name="Nakamura H."/>
            <person name="Mori M."/>
            <person name="Yoshida Y."/>
            <person name="Ohtoshi R."/>
            <person name="Malay A.D."/>
            <person name="Moran D.A.P."/>
            <person name="Tomita M."/>
            <person name="Numata K."/>
            <person name="Arakawa K."/>
        </authorList>
    </citation>
    <scope>NUCLEOTIDE SEQUENCE</scope>
</reference>
<keyword evidence="2" id="KW-1185">Reference proteome</keyword>
<name>A0A8X6X0X2_9ARAC</name>
<evidence type="ECO:0000313" key="2">
    <source>
        <dbReference type="Proteomes" id="UP000886998"/>
    </source>
</evidence>
<organism evidence="1 2">
    <name type="scientific">Trichonephila inaurata madagascariensis</name>
    <dbReference type="NCBI Taxonomy" id="2747483"/>
    <lineage>
        <taxon>Eukaryota</taxon>
        <taxon>Metazoa</taxon>
        <taxon>Ecdysozoa</taxon>
        <taxon>Arthropoda</taxon>
        <taxon>Chelicerata</taxon>
        <taxon>Arachnida</taxon>
        <taxon>Araneae</taxon>
        <taxon>Araneomorphae</taxon>
        <taxon>Entelegynae</taxon>
        <taxon>Araneoidea</taxon>
        <taxon>Nephilidae</taxon>
        <taxon>Trichonephila</taxon>
        <taxon>Trichonephila inaurata</taxon>
    </lineage>
</organism>
<proteinExistence type="predicted"/>
<dbReference type="Proteomes" id="UP000886998">
    <property type="component" value="Unassembled WGS sequence"/>
</dbReference>
<evidence type="ECO:0000313" key="1">
    <source>
        <dbReference type="EMBL" id="GFY44938.1"/>
    </source>
</evidence>
<protein>
    <submittedName>
        <fullName evidence="1">Uncharacterized protein</fullName>
    </submittedName>
</protein>
<feature type="non-terminal residue" evidence="1">
    <location>
        <position position="30"/>
    </location>
</feature>